<protein>
    <recommendedName>
        <fullName evidence="4">DUF302 domain-containing protein</fullName>
    </recommendedName>
</protein>
<proteinExistence type="predicted"/>
<evidence type="ECO:0000313" key="3">
    <source>
        <dbReference type="Proteomes" id="UP000218899"/>
    </source>
</evidence>
<dbReference type="OrthoDB" id="8561404at2"/>
<evidence type="ECO:0000256" key="1">
    <source>
        <dbReference type="SAM" id="SignalP"/>
    </source>
</evidence>
<evidence type="ECO:0008006" key="4">
    <source>
        <dbReference type="Google" id="ProtNLM"/>
    </source>
</evidence>
<organism evidence="2 3">
    <name type="scientific">Sulfurifustis variabilis</name>
    <dbReference type="NCBI Taxonomy" id="1675686"/>
    <lineage>
        <taxon>Bacteria</taxon>
        <taxon>Pseudomonadati</taxon>
        <taxon>Pseudomonadota</taxon>
        <taxon>Gammaproteobacteria</taxon>
        <taxon>Acidiferrobacterales</taxon>
        <taxon>Acidiferrobacteraceae</taxon>
        <taxon>Sulfurifustis</taxon>
    </lineage>
</organism>
<dbReference type="RefSeq" id="WP_096457952.1">
    <property type="nucleotide sequence ID" value="NZ_AP014936.1"/>
</dbReference>
<dbReference type="Proteomes" id="UP000218899">
    <property type="component" value="Chromosome"/>
</dbReference>
<dbReference type="EMBL" id="AP014936">
    <property type="protein sequence ID" value="BAU46950.1"/>
    <property type="molecule type" value="Genomic_DNA"/>
</dbReference>
<evidence type="ECO:0000313" key="2">
    <source>
        <dbReference type="EMBL" id="BAU46950.1"/>
    </source>
</evidence>
<reference evidence="2 3" key="1">
    <citation type="submission" date="2015-08" db="EMBL/GenBank/DDBJ databases">
        <title>Complete genome sequence of Sulfurifustis variabilis.</title>
        <authorList>
            <person name="Miura A."/>
            <person name="Kojima H."/>
            <person name="Fukui M."/>
        </authorList>
    </citation>
    <scope>NUCLEOTIDE SEQUENCE [LARGE SCALE GENOMIC DNA]</scope>
    <source>
        <strain evidence="3">skN76</strain>
    </source>
</reference>
<dbReference type="Gene3D" id="3.30.310.70">
    <property type="entry name" value="TT1751-like domain"/>
    <property type="match status" value="1"/>
</dbReference>
<feature type="chain" id="PRO_5008571049" description="DUF302 domain-containing protein" evidence="1">
    <location>
        <begin position="21"/>
        <end position="148"/>
    </location>
</feature>
<feature type="signal peptide" evidence="1">
    <location>
        <begin position="1"/>
        <end position="20"/>
    </location>
</feature>
<dbReference type="InterPro" id="IPR035923">
    <property type="entry name" value="TT1751-like_sf"/>
</dbReference>
<dbReference type="CDD" id="cd14797">
    <property type="entry name" value="DUF302"/>
    <property type="match status" value="1"/>
</dbReference>
<accession>A0A1B4V0G9</accession>
<keyword evidence="3" id="KW-1185">Reference proteome</keyword>
<dbReference type="InterPro" id="IPR005180">
    <property type="entry name" value="DUF302"/>
</dbReference>
<dbReference type="AlphaFoldDB" id="A0A1B4V0G9"/>
<dbReference type="KEGG" id="sva:SVA_0368"/>
<keyword evidence="1" id="KW-0732">Signal</keyword>
<dbReference type="SUPFAM" id="SSF103247">
    <property type="entry name" value="TT1751-like"/>
    <property type="match status" value="1"/>
</dbReference>
<gene>
    <name evidence="2" type="ORF">SVA_0368</name>
</gene>
<sequence length="148" mass="16834">MSLLRFLALCVILVAAPLRADELLMVRTDQPFPEAMARLQEVVAAHGYKVTRVQRVDVGLTSSGYATAEYRVVFFARPEELRRLPDRRPELLAYLPLKIVIFAEGESTLALTNSPALLSEFFDDAALRVQFQRWERDVRSILDQFAAH</sequence>
<name>A0A1B4V0G9_9GAMM</name>